<evidence type="ECO:0000313" key="3">
    <source>
        <dbReference type="Proteomes" id="UP000004848"/>
    </source>
</evidence>
<dbReference type="eggNOG" id="COG4957">
    <property type="taxonomic scope" value="Bacteria"/>
</dbReference>
<dbReference type="Gene3D" id="1.10.10.1550">
    <property type="entry name" value="ROS/MUCR transcriptional regulator protein"/>
    <property type="match status" value="1"/>
</dbReference>
<comment type="caution">
    <text evidence="2">The sequence shown here is derived from an EMBL/GenBank/DDBJ whole genome shotgun (WGS) entry which is preliminary data.</text>
</comment>
<evidence type="ECO:0000313" key="2">
    <source>
        <dbReference type="EMBL" id="EAV41404.1"/>
    </source>
</evidence>
<dbReference type="InterPro" id="IPR008807">
    <property type="entry name" value="ROS_MUCR"/>
</dbReference>
<dbReference type="Pfam" id="PF05443">
    <property type="entry name" value="ROS_MUCR"/>
    <property type="match status" value="1"/>
</dbReference>
<dbReference type="AlphaFoldDB" id="A0P0U0"/>
<accession>A0P0U0</accession>
<comment type="similarity">
    <text evidence="1">Belongs to the ros/MucR family.</text>
</comment>
<dbReference type="GO" id="GO:0003677">
    <property type="term" value="F:DNA binding"/>
    <property type="evidence" value="ECO:0007669"/>
    <property type="project" value="InterPro"/>
</dbReference>
<dbReference type="Proteomes" id="UP000004848">
    <property type="component" value="Unassembled WGS sequence"/>
</dbReference>
<protein>
    <submittedName>
        <fullName evidence="2">Transcriptional regulator</fullName>
    </submittedName>
</protein>
<name>A0P0U0_ROSAI</name>
<sequence>MTEEPEAERLIPTVPIKKSVQPDYIVCLEDDKRFKSLKRHLRAAYNLTSEEYRARWGLEADYPMVAPNYAAARSEIAEELGLGRKLGAHRA</sequence>
<evidence type="ECO:0000256" key="1">
    <source>
        <dbReference type="ARBA" id="ARBA00007031"/>
    </source>
</evidence>
<dbReference type="InterPro" id="IPR041920">
    <property type="entry name" value="ROS/MUCR_sf"/>
</dbReference>
<proteinExistence type="inferred from homology"/>
<reference evidence="2 3" key="1">
    <citation type="submission" date="2006-05" db="EMBL/GenBank/DDBJ databases">
        <authorList>
            <person name="King G."/>
            <person name="Ferriera S."/>
            <person name="Johnson J."/>
            <person name="Kravitz S."/>
            <person name="Beeson K."/>
            <person name="Sutton G."/>
            <person name="Rogers Y.-H."/>
            <person name="Friedman R."/>
            <person name="Frazier M."/>
            <person name="Venter J.C."/>
        </authorList>
    </citation>
    <scope>NUCLEOTIDE SEQUENCE [LARGE SCALE GENOMIC DNA]</scope>
    <source>
        <strain evidence="3">ATCC 25650 / DSM 13394 / JCM 20685 / NBRC 16684 / NCIMB 2208 / IAM 12614 / B1</strain>
    </source>
</reference>
<dbReference type="GO" id="GO:0006355">
    <property type="term" value="P:regulation of DNA-templated transcription"/>
    <property type="evidence" value="ECO:0007669"/>
    <property type="project" value="InterPro"/>
</dbReference>
<dbReference type="EMBL" id="AAUW01000021">
    <property type="protein sequence ID" value="EAV41404.1"/>
    <property type="molecule type" value="Genomic_DNA"/>
</dbReference>
<dbReference type="GO" id="GO:0008270">
    <property type="term" value="F:zinc ion binding"/>
    <property type="evidence" value="ECO:0007669"/>
    <property type="project" value="InterPro"/>
</dbReference>
<organism evidence="2 3">
    <name type="scientific">Roseibium aggregatum (strain ATCC 25650 / DSM 13394 / JCM 20685 / NBRC 16684 / NCIMB 2208 / IAM 12614 / B1)</name>
    <name type="common">Stappia aggregata</name>
    <dbReference type="NCBI Taxonomy" id="384765"/>
    <lineage>
        <taxon>Bacteria</taxon>
        <taxon>Pseudomonadati</taxon>
        <taxon>Pseudomonadota</taxon>
        <taxon>Alphaproteobacteria</taxon>
        <taxon>Hyphomicrobiales</taxon>
        <taxon>Stappiaceae</taxon>
        <taxon>Roseibium</taxon>
    </lineage>
</organism>
<gene>
    <name evidence="2" type="ORF">SIAM614_01399</name>
</gene>